<dbReference type="AlphaFoldDB" id="A0AAE3TAG8"/>
<evidence type="ECO:0000313" key="1">
    <source>
        <dbReference type="EMBL" id="MDF0603710.1"/>
    </source>
</evidence>
<comment type="caution">
    <text evidence="1">The sequence shown here is derived from an EMBL/GenBank/DDBJ whole genome shotgun (WGS) entry which is preliminary data.</text>
</comment>
<name>A0AAE3TAG8_9RHOB</name>
<dbReference type="Proteomes" id="UP001220964">
    <property type="component" value="Unassembled WGS sequence"/>
</dbReference>
<proteinExistence type="predicted"/>
<organism evidence="1 2">
    <name type="scientific">Psychromarinibacter sediminicola</name>
    <dbReference type="NCBI Taxonomy" id="3033385"/>
    <lineage>
        <taxon>Bacteria</taxon>
        <taxon>Pseudomonadati</taxon>
        <taxon>Pseudomonadota</taxon>
        <taxon>Alphaproteobacteria</taxon>
        <taxon>Rhodobacterales</taxon>
        <taxon>Paracoccaceae</taxon>
        <taxon>Psychromarinibacter</taxon>
    </lineage>
</organism>
<reference evidence="1" key="1">
    <citation type="submission" date="2023-03" db="EMBL/GenBank/DDBJ databases">
        <title>Multiphase analysis and comparison of six strains from genera Psychromarinibacter, Lutimaribacter, and Maritimibacter, including a novel species: Psychromarinibacter sediminicola sp. nov.</title>
        <authorList>
            <person name="Wang Y.-H."/>
            <person name="Ye M.-Q."/>
            <person name="Du Z.-J."/>
        </authorList>
    </citation>
    <scope>NUCLEOTIDE SEQUENCE</scope>
    <source>
        <strain evidence="1">C21-152</strain>
    </source>
</reference>
<evidence type="ECO:0000313" key="2">
    <source>
        <dbReference type="Proteomes" id="UP001220964"/>
    </source>
</evidence>
<gene>
    <name evidence="1" type="ORF">P1J78_23585</name>
</gene>
<sequence>MRKWLRYVMPARARAPRDGAAFDVAAYLDGILSTVPDKHKATQGLMLAHRSLREDLDRALADGLVSKGEARATQVAFDAELRVRFGDCAVLPEEETGAETQPDRHAEPPEIAVVEAAALEAVTSAFDAPTDGSAARAHVLAERARETLRRMLDDSELPKAARKEITRRAEARICDLVDQITP</sequence>
<accession>A0AAE3TAG8</accession>
<keyword evidence="2" id="KW-1185">Reference proteome</keyword>
<dbReference type="EMBL" id="JARGYC010000121">
    <property type="protein sequence ID" value="MDF0603710.1"/>
    <property type="molecule type" value="Genomic_DNA"/>
</dbReference>
<protein>
    <submittedName>
        <fullName evidence="1">Uncharacterized protein</fullName>
    </submittedName>
</protein>